<evidence type="ECO:0000256" key="1">
    <source>
        <dbReference type="SAM" id="MobiDB-lite"/>
    </source>
</evidence>
<gene>
    <name evidence="2" type="ORF">K491DRAFT_685504</name>
</gene>
<organism evidence="2 3">
    <name type="scientific">Lophiostoma macrostomum CBS 122681</name>
    <dbReference type="NCBI Taxonomy" id="1314788"/>
    <lineage>
        <taxon>Eukaryota</taxon>
        <taxon>Fungi</taxon>
        <taxon>Dikarya</taxon>
        <taxon>Ascomycota</taxon>
        <taxon>Pezizomycotina</taxon>
        <taxon>Dothideomycetes</taxon>
        <taxon>Pleosporomycetidae</taxon>
        <taxon>Pleosporales</taxon>
        <taxon>Lophiostomataceae</taxon>
        <taxon>Lophiostoma</taxon>
    </lineage>
</organism>
<reference evidence="2" key="1">
    <citation type="journal article" date="2020" name="Stud. Mycol.">
        <title>101 Dothideomycetes genomes: a test case for predicting lifestyles and emergence of pathogens.</title>
        <authorList>
            <person name="Haridas S."/>
            <person name="Albert R."/>
            <person name="Binder M."/>
            <person name="Bloem J."/>
            <person name="Labutti K."/>
            <person name="Salamov A."/>
            <person name="Andreopoulos B."/>
            <person name="Baker S."/>
            <person name="Barry K."/>
            <person name="Bills G."/>
            <person name="Bluhm B."/>
            <person name="Cannon C."/>
            <person name="Castanera R."/>
            <person name="Culley D."/>
            <person name="Daum C."/>
            <person name="Ezra D."/>
            <person name="Gonzalez J."/>
            <person name="Henrissat B."/>
            <person name="Kuo A."/>
            <person name="Liang C."/>
            <person name="Lipzen A."/>
            <person name="Lutzoni F."/>
            <person name="Magnuson J."/>
            <person name="Mondo S."/>
            <person name="Nolan M."/>
            <person name="Ohm R."/>
            <person name="Pangilinan J."/>
            <person name="Park H.-J."/>
            <person name="Ramirez L."/>
            <person name="Alfaro M."/>
            <person name="Sun H."/>
            <person name="Tritt A."/>
            <person name="Yoshinaga Y."/>
            <person name="Zwiers L.-H."/>
            <person name="Turgeon B."/>
            <person name="Goodwin S."/>
            <person name="Spatafora J."/>
            <person name="Crous P."/>
            <person name="Grigoriev I."/>
        </authorList>
    </citation>
    <scope>NUCLEOTIDE SEQUENCE</scope>
    <source>
        <strain evidence="2">CBS 122681</strain>
    </source>
</reference>
<feature type="region of interest" description="Disordered" evidence="1">
    <location>
        <begin position="1"/>
        <end position="20"/>
    </location>
</feature>
<keyword evidence="3" id="KW-1185">Reference proteome</keyword>
<evidence type="ECO:0000313" key="2">
    <source>
        <dbReference type="EMBL" id="KAF2647462.1"/>
    </source>
</evidence>
<dbReference type="Proteomes" id="UP000799324">
    <property type="component" value="Unassembled WGS sequence"/>
</dbReference>
<feature type="compositionally biased region" description="Basic and acidic residues" evidence="1">
    <location>
        <begin position="225"/>
        <end position="234"/>
    </location>
</feature>
<dbReference type="AlphaFoldDB" id="A0A6A6SJ79"/>
<dbReference type="EMBL" id="MU004617">
    <property type="protein sequence ID" value="KAF2647462.1"/>
    <property type="molecule type" value="Genomic_DNA"/>
</dbReference>
<feature type="compositionally biased region" description="Basic residues" evidence="1">
    <location>
        <begin position="1"/>
        <end position="17"/>
    </location>
</feature>
<proteinExistence type="predicted"/>
<feature type="region of interest" description="Disordered" evidence="1">
    <location>
        <begin position="26"/>
        <end position="93"/>
    </location>
</feature>
<feature type="region of interest" description="Disordered" evidence="1">
    <location>
        <begin position="261"/>
        <end position="304"/>
    </location>
</feature>
<feature type="region of interest" description="Disordered" evidence="1">
    <location>
        <begin position="215"/>
        <end position="242"/>
    </location>
</feature>
<accession>A0A6A6SJ79</accession>
<name>A0A6A6SJ79_9PLEO</name>
<sequence length="304" mass="33710">MSIPKKATRHHRAKVTRSKVVIGRAYELRTRHKSYSKRNQQPRLKSTGMHRYDTRKRPNPAPSSSIWKRKKRALPVTEPSRATKFAPPSTESPQGLVVVERKMVADEGDTTAEAVLEPVCAPVKTVSAMTGATANETRTSDKRLSLSVPNIVEAESDGNSPVREHRAAENAVEEGEMLTEAAHSMTEDLREATEREAANIATGFAWEQHGALQDNQTSDWPLSEGENRSQREAARSAADPGLFNEDTKLLGFHTSCVRHHETGNGHCTKGRSAQDERPLSTLRTRSITGLPGSFAEQYRNQRPK</sequence>
<protein>
    <submittedName>
        <fullName evidence="2">Uncharacterized protein</fullName>
    </submittedName>
</protein>
<evidence type="ECO:0000313" key="3">
    <source>
        <dbReference type="Proteomes" id="UP000799324"/>
    </source>
</evidence>